<proteinExistence type="predicted"/>
<protein>
    <submittedName>
        <fullName evidence="9">BamA/TamA family outer membrane protein</fullName>
    </submittedName>
</protein>
<dbReference type="InterPro" id="IPR013686">
    <property type="entry name" value="Polypept-transport_assoc_ShlB"/>
</dbReference>
<keyword evidence="3" id="KW-0732">Signal</keyword>
<comment type="subcellular location">
    <subcellularLocation>
        <location evidence="1">Membrane</location>
    </subcellularLocation>
</comment>
<keyword evidence="10" id="KW-1185">Reference proteome</keyword>
<keyword evidence="2" id="KW-0812">Transmembrane</keyword>
<evidence type="ECO:0000313" key="9">
    <source>
        <dbReference type="EMBL" id="MDJ1172184.1"/>
    </source>
</evidence>
<evidence type="ECO:0000259" key="7">
    <source>
        <dbReference type="Pfam" id="PF07244"/>
    </source>
</evidence>
<feature type="domain" description="POTRA" evidence="7">
    <location>
        <begin position="502"/>
        <end position="562"/>
    </location>
</feature>
<dbReference type="Pfam" id="PF07244">
    <property type="entry name" value="POTRA"/>
    <property type="match status" value="1"/>
</dbReference>
<evidence type="ECO:0000256" key="5">
    <source>
        <dbReference type="ARBA" id="ARBA00023237"/>
    </source>
</evidence>
<organism evidence="9 10">
    <name type="scientific">Roseofilum acuticapitatum BLCC-M154</name>
    <dbReference type="NCBI Taxonomy" id="3022444"/>
    <lineage>
        <taxon>Bacteria</taxon>
        <taxon>Bacillati</taxon>
        <taxon>Cyanobacteriota</taxon>
        <taxon>Cyanophyceae</taxon>
        <taxon>Desertifilales</taxon>
        <taxon>Desertifilaceae</taxon>
        <taxon>Roseofilum</taxon>
        <taxon>Roseofilum acuticapitatum</taxon>
    </lineage>
</organism>
<dbReference type="Pfam" id="PF08479">
    <property type="entry name" value="POTRA_2"/>
    <property type="match status" value="1"/>
</dbReference>
<keyword evidence="4" id="KW-0472">Membrane</keyword>
<evidence type="ECO:0000259" key="6">
    <source>
        <dbReference type="Pfam" id="PF01103"/>
    </source>
</evidence>
<dbReference type="EMBL" id="JAQOSP010000146">
    <property type="protein sequence ID" value="MDJ1172184.1"/>
    <property type="molecule type" value="Genomic_DNA"/>
</dbReference>
<evidence type="ECO:0000259" key="8">
    <source>
        <dbReference type="Pfam" id="PF08479"/>
    </source>
</evidence>
<dbReference type="InterPro" id="IPR039910">
    <property type="entry name" value="D15-like"/>
</dbReference>
<dbReference type="InterPro" id="IPR010827">
    <property type="entry name" value="BamA/TamA_POTRA"/>
</dbReference>
<feature type="domain" description="Bacterial surface antigen (D15)" evidence="6">
    <location>
        <begin position="590"/>
        <end position="912"/>
    </location>
</feature>
<dbReference type="RefSeq" id="WP_283755937.1">
    <property type="nucleotide sequence ID" value="NZ_JAQOSP010000146.1"/>
</dbReference>
<accession>A0ABT7AZ50</accession>
<gene>
    <name evidence="9" type="ORF">PMG71_22400</name>
</gene>
<dbReference type="Pfam" id="PF01103">
    <property type="entry name" value="Omp85"/>
    <property type="match status" value="1"/>
</dbReference>
<dbReference type="PANTHER" id="PTHR12815:SF47">
    <property type="entry name" value="TRANSLOCATION AND ASSEMBLY MODULE SUBUNIT TAMA"/>
    <property type="match status" value="1"/>
</dbReference>
<comment type="caution">
    <text evidence="9">The sequence shown here is derived from an EMBL/GenBank/DDBJ whole genome shotgun (WGS) entry which is preliminary data.</text>
</comment>
<evidence type="ECO:0000256" key="3">
    <source>
        <dbReference type="ARBA" id="ARBA00022729"/>
    </source>
</evidence>
<name>A0ABT7AZ50_9CYAN</name>
<dbReference type="Gene3D" id="3.10.20.310">
    <property type="entry name" value="membrane protein fhac"/>
    <property type="match status" value="3"/>
</dbReference>
<dbReference type="Proteomes" id="UP001235303">
    <property type="component" value="Unassembled WGS sequence"/>
</dbReference>
<dbReference type="Gene3D" id="2.40.160.50">
    <property type="entry name" value="membrane protein fhac: a member of the omp85/tpsb transporter family"/>
    <property type="match status" value="1"/>
</dbReference>
<evidence type="ECO:0000256" key="2">
    <source>
        <dbReference type="ARBA" id="ARBA00022692"/>
    </source>
</evidence>
<feature type="domain" description="Polypeptide-transport-associated ShlB-type" evidence="8">
    <location>
        <begin position="412"/>
        <end position="475"/>
    </location>
</feature>
<keyword evidence="5" id="KW-0998">Cell outer membrane</keyword>
<dbReference type="PANTHER" id="PTHR12815">
    <property type="entry name" value="SORTING AND ASSEMBLY MACHINERY SAMM50 PROTEIN FAMILY MEMBER"/>
    <property type="match status" value="1"/>
</dbReference>
<dbReference type="InterPro" id="IPR000184">
    <property type="entry name" value="Bac_surfAg_D15"/>
</dbReference>
<evidence type="ECO:0000313" key="10">
    <source>
        <dbReference type="Proteomes" id="UP001235303"/>
    </source>
</evidence>
<sequence length="912" mass="99319">MRLSPVWLTLLTTSATLSFVESVQGQVLNPTAETVDPSPYTTDEDIHGQSVPIIPESEKESIPILHQSLGVSSSKSLGEKLAFTPFSEVKESGLTEQQTLAFTALPQPQPLEEKSQQLAFTPFSQVKESGLTEQQTLAFTALPQPQQLAEKSQQLAFTPFSQVKESALTEQKTLAFTALPQPQPLAEKSQQLAFTPFSQVKESGLTEQQTLAFTALPQPQPLAEKSQQLAFTPFSQVKESGLTEQQTLAFTALPQPQPLQEKSQQLAFTPFSQVKESGLTEQKTLAFTALPQPQPLQENALIASLTTQVSQNNDASPTEPRVLVAEVVVRGVEGDLRNRVFEVISTQAGRTTTRSRLQEDIDSIFATGFFANVRATPEDTPLGVRVTFEVEPNPVLRQVTINANPGTDIPSVVPQEAIDQIFGDQYGKTLNLRRLQVSIQDLNTWYQENGYILAQVVDAPEVGDDGTVTLVIPEGVIEGIEIVYLNRDGQDTEEDGEPVRGRTREYIVTRQLSLQPGDIFNRDTIQADLQRVYGLGVFQDVNVTLNPGTDPTKVVVVLNVQEQNTGSIAAGGGISSASGLFGSLSYQETNFRGRNQTLATEVQLGTRDFLFDVSFSDPWISGDPNRTAYTMNGFRRRSISLVYDGDENPIRLENGDRPRVLRTGAGIRFSRPLGEDPLKPDWIGSLGLQYQHVSIRDADNDLTARDDEGQRLAFHNTGVDDLLMLQFGMVKDSRNNPAQPTGGSLTRFSIEQSIPVTSVVMSRLRGSHTFYVPVKFTDFHEGPQALAFQIEGGATFGDLPPYEAFILGGLESVRGFAEGDLGSGRYFLEGTVEYRFPVARLFGGVLFVDAASNLGSGSAVIGDPSGRRGLPGSGAAAGIGVRINTPLGPIRVDYGFTTDGSSRVHFGIGEKF</sequence>
<evidence type="ECO:0000256" key="1">
    <source>
        <dbReference type="ARBA" id="ARBA00004370"/>
    </source>
</evidence>
<reference evidence="9 10" key="1">
    <citation type="submission" date="2023-01" db="EMBL/GenBank/DDBJ databases">
        <title>Novel diversity within Roseofilum (Cyanobacteria; Desertifilaceae) from marine benthic mats with descriptions of four novel species.</title>
        <authorList>
            <person name="Wang Y."/>
            <person name="Berthold D.E."/>
            <person name="Hu J."/>
            <person name="Lefler F.W."/>
            <person name="Laughinghouse H.D. IV."/>
        </authorList>
    </citation>
    <scope>NUCLEOTIDE SEQUENCE [LARGE SCALE GENOMIC DNA]</scope>
    <source>
        <strain evidence="9 10">BLCC-M154</strain>
    </source>
</reference>
<evidence type="ECO:0000256" key="4">
    <source>
        <dbReference type="ARBA" id="ARBA00023136"/>
    </source>
</evidence>